<dbReference type="OrthoDB" id="2962696at2759"/>
<dbReference type="Pfam" id="PF00106">
    <property type="entry name" value="adh_short"/>
    <property type="match status" value="1"/>
</dbReference>
<dbReference type="CDD" id="cd05233">
    <property type="entry name" value="SDR_c"/>
    <property type="match status" value="1"/>
</dbReference>
<dbReference type="InterPro" id="IPR052178">
    <property type="entry name" value="Sec_Metab_Biosynth_SDR"/>
</dbReference>
<dbReference type="GO" id="GO:0016491">
    <property type="term" value="F:oxidoreductase activity"/>
    <property type="evidence" value="ECO:0007669"/>
    <property type="project" value="UniProtKB-KW"/>
</dbReference>
<dbReference type="Gene3D" id="3.40.50.720">
    <property type="entry name" value="NAD(P)-binding Rossmann-like Domain"/>
    <property type="match status" value="1"/>
</dbReference>
<dbReference type="EMBL" id="LFIW01002318">
    <property type="protein sequence ID" value="KZL74863.1"/>
    <property type="molecule type" value="Genomic_DNA"/>
</dbReference>
<evidence type="ECO:0000256" key="3">
    <source>
        <dbReference type="ARBA" id="ARBA00023002"/>
    </source>
</evidence>
<keyword evidence="2" id="KW-0521">NADP</keyword>
<protein>
    <submittedName>
        <fullName evidence="4">Short-chain dehydrogenase</fullName>
    </submittedName>
</protein>
<evidence type="ECO:0000313" key="5">
    <source>
        <dbReference type="Proteomes" id="UP000076584"/>
    </source>
</evidence>
<proteinExistence type="inferred from homology"/>
<organism evidence="4 5">
    <name type="scientific">Colletotrichum incanum</name>
    <name type="common">Soybean anthracnose fungus</name>
    <dbReference type="NCBI Taxonomy" id="1573173"/>
    <lineage>
        <taxon>Eukaryota</taxon>
        <taxon>Fungi</taxon>
        <taxon>Dikarya</taxon>
        <taxon>Ascomycota</taxon>
        <taxon>Pezizomycotina</taxon>
        <taxon>Sordariomycetes</taxon>
        <taxon>Hypocreomycetidae</taxon>
        <taxon>Glomerellales</taxon>
        <taxon>Glomerellaceae</taxon>
        <taxon>Colletotrichum</taxon>
        <taxon>Colletotrichum spaethianum species complex</taxon>
    </lineage>
</organism>
<accession>A0A166VRG0</accession>
<evidence type="ECO:0000256" key="2">
    <source>
        <dbReference type="ARBA" id="ARBA00022857"/>
    </source>
</evidence>
<comment type="similarity">
    <text evidence="1">Belongs to the short-chain dehydrogenases/reductases (SDR) family.</text>
</comment>
<dbReference type="Proteomes" id="UP000076584">
    <property type="component" value="Unassembled WGS sequence"/>
</dbReference>
<dbReference type="STRING" id="1573173.A0A166VRG0"/>
<dbReference type="PANTHER" id="PTHR43618">
    <property type="entry name" value="7-ALPHA-HYDROXYSTEROID DEHYDROGENASE"/>
    <property type="match status" value="1"/>
</dbReference>
<sequence>MDSNTLFRVDGIVAVITGGGSGIGLTMARALVNHGAAKVYILGRRLDVLETAAKEHPNLIPHKCDVTSKDDLQAVVNRITKEVGYVNLVVANSGILGPAVRYNPAHSVSDLRKILFTDFSMEDMTEVLNVNVTAAFFTMSAFLELLDAGNKNALRGGFGKPDKEGSDVVAIQSQVIFTSSISAFSRHYASTPPYLASKSAIMQLTKQASSQLGRHGIRANGMAPGLFPSDIAAGLIGDRKPENEGPDDEKFIPARRFGGDEEMTGAILYLTSRSGSYCNGSILVTDGGRLSLMPGSY</sequence>
<dbReference type="InterPro" id="IPR036291">
    <property type="entry name" value="NAD(P)-bd_dom_sf"/>
</dbReference>
<keyword evidence="5" id="KW-1185">Reference proteome</keyword>
<dbReference type="SUPFAM" id="SSF51735">
    <property type="entry name" value="NAD(P)-binding Rossmann-fold domains"/>
    <property type="match status" value="1"/>
</dbReference>
<dbReference type="Pfam" id="PF13561">
    <property type="entry name" value="adh_short_C2"/>
    <property type="match status" value="1"/>
</dbReference>
<evidence type="ECO:0000313" key="4">
    <source>
        <dbReference type="EMBL" id="KZL74863.1"/>
    </source>
</evidence>
<evidence type="ECO:0000256" key="1">
    <source>
        <dbReference type="ARBA" id="ARBA00006484"/>
    </source>
</evidence>
<name>A0A166VRG0_COLIC</name>
<dbReference type="PANTHER" id="PTHR43618:SF18">
    <property type="entry name" value="SHORT CHAIN DEHYDROGENASE_REDUCTASE FAMILY (AFU_ORTHOLOGUE AFUA_5G12480)"/>
    <property type="match status" value="1"/>
</dbReference>
<keyword evidence="3" id="KW-0560">Oxidoreductase</keyword>
<gene>
    <name evidence="4" type="ORF">CI238_07480</name>
</gene>
<dbReference type="AlphaFoldDB" id="A0A166VRG0"/>
<reference evidence="4 5" key="1">
    <citation type="submission" date="2015-06" db="EMBL/GenBank/DDBJ databases">
        <title>Survival trade-offs in plant roots during colonization by closely related pathogenic and mutualistic fungi.</title>
        <authorList>
            <person name="Hacquard S."/>
            <person name="Kracher B."/>
            <person name="Hiruma K."/>
            <person name="Weinman A."/>
            <person name="Muench P."/>
            <person name="Garrido Oter R."/>
            <person name="Ver Loren van Themaat E."/>
            <person name="Dallerey J.-F."/>
            <person name="Damm U."/>
            <person name="Henrissat B."/>
            <person name="Lespinet O."/>
            <person name="Thon M."/>
            <person name="Kemen E."/>
            <person name="McHardy A.C."/>
            <person name="Schulze-Lefert P."/>
            <person name="O'Connell R.J."/>
        </authorList>
    </citation>
    <scope>NUCLEOTIDE SEQUENCE [LARGE SCALE GENOMIC DNA]</scope>
    <source>
        <strain evidence="4 5">MAFF 238704</strain>
    </source>
</reference>
<dbReference type="InterPro" id="IPR002347">
    <property type="entry name" value="SDR_fam"/>
</dbReference>
<dbReference type="PRINTS" id="PR00081">
    <property type="entry name" value="GDHRDH"/>
</dbReference>
<comment type="caution">
    <text evidence="4">The sequence shown here is derived from an EMBL/GenBank/DDBJ whole genome shotgun (WGS) entry which is preliminary data.</text>
</comment>